<protein>
    <recommendedName>
        <fullName evidence="3">Reverse transcriptase domain-containing protein</fullName>
    </recommendedName>
</protein>
<gene>
    <name evidence="1" type="ORF">KK1_039785</name>
</gene>
<evidence type="ECO:0008006" key="3">
    <source>
        <dbReference type="Google" id="ProtNLM"/>
    </source>
</evidence>
<sequence>ILVNGSPSKKITLQRGLRHGDPLAPFLFNMVAKGLSSLMRQAENYNIYSGLKVGRNRVGVSIT</sequence>
<evidence type="ECO:0000313" key="1">
    <source>
        <dbReference type="EMBL" id="KYP38921.1"/>
    </source>
</evidence>
<dbReference type="Gramene" id="C.cajan_37525.t">
    <property type="protein sequence ID" value="C.cajan_37525.t.cds1"/>
    <property type="gene ID" value="C.cajan_37525"/>
</dbReference>
<accession>A0A151R8P8</accession>
<name>A0A151R8P8_CAJCA</name>
<dbReference type="Proteomes" id="UP000075243">
    <property type="component" value="Unassembled WGS sequence"/>
</dbReference>
<feature type="non-terminal residue" evidence="1">
    <location>
        <position position="1"/>
    </location>
</feature>
<organism evidence="1 2">
    <name type="scientific">Cajanus cajan</name>
    <name type="common">Pigeon pea</name>
    <name type="synonym">Cajanus indicus</name>
    <dbReference type="NCBI Taxonomy" id="3821"/>
    <lineage>
        <taxon>Eukaryota</taxon>
        <taxon>Viridiplantae</taxon>
        <taxon>Streptophyta</taxon>
        <taxon>Embryophyta</taxon>
        <taxon>Tracheophyta</taxon>
        <taxon>Spermatophyta</taxon>
        <taxon>Magnoliopsida</taxon>
        <taxon>eudicotyledons</taxon>
        <taxon>Gunneridae</taxon>
        <taxon>Pentapetalae</taxon>
        <taxon>rosids</taxon>
        <taxon>fabids</taxon>
        <taxon>Fabales</taxon>
        <taxon>Fabaceae</taxon>
        <taxon>Papilionoideae</taxon>
        <taxon>50 kb inversion clade</taxon>
        <taxon>NPAAA clade</taxon>
        <taxon>indigoferoid/millettioid clade</taxon>
        <taxon>Phaseoleae</taxon>
        <taxon>Cajanus</taxon>
    </lineage>
</organism>
<dbReference type="EMBL" id="KQ483954">
    <property type="protein sequence ID" value="KYP38921.1"/>
    <property type="molecule type" value="Genomic_DNA"/>
</dbReference>
<proteinExistence type="predicted"/>
<reference evidence="1" key="1">
    <citation type="journal article" date="2012" name="Nat. Biotechnol.">
        <title>Draft genome sequence of pigeonpea (Cajanus cajan), an orphan legume crop of resource-poor farmers.</title>
        <authorList>
            <person name="Varshney R.K."/>
            <person name="Chen W."/>
            <person name="Li Y."/>
            <person name="Bharti A.K."/>
            <person name="Saxena R.K."/>
            <person name="Schlueter J.A."/>
            <person name="Donoghue M.T."/>
            <person name="Azam S."/>
            <person name="Fan G."/>
            <person name="Whaley A.M."/>
            <person name="Farmer A.D."/>
            <person name="Sheridan J."/>
            <person name="Iwata A."/>
            <person name="Tuteja R."/>
            <person name="Penmetsa R.V."/>
            <person name="Wu W."/>
            <person name="Upadhyaya H.D."/>
            <person name="Yang S.P."/>
            <person name="Shah T."/>
            <person name="Saxena K.B."/>
            <person name="Michael T."/>
            <person name="McCombie W.R."/>
            <person name="Yang B."/>
            <person name="Zhang G."/>
            <person name="Yang H."/>
            <person name="Wang J."/>
            <person name="Spillane C."/>
            <person name="Cook D.R."/>
            <person name="May G.D."/>
            <person name="Xu X."/>
            <person name="Jackson S.A."/>
        </authorList>
    </citation>
    <scope>NUCLEOTIDE SEQUENCE [LARGE SCALE GENOMIC DNA]</scope>
</reference>
<dbReference type="AlphaFoldDB" id="A0A151R8P8"/>
<keyword evidence="2" id="KW-1185">Reference proteome</keyword>
<evidence type="ECO:0000313" key="2">
    <source>
        <dbReference type="Proteomes" id="UP000075243"/>
    </source>
</evidence>